<dbReference type="PANTHER" id="PTHR30055:SF234">
    <property type="entry name" value="HTH-TYPE TRANSCRIPTIONAL REGULATOR BETI"/>
    <property type="match status" value="1"/>
</dbReference>
<feature type="DNA-binding region" description="H-T-H motif" evidence="4">
    <location>
        <begin position="42"/>
        <end position="61"/>
    </location>
</feature>
<keyword evidence="3" id="KW-0804">Transcription</keyword>
<reference evidence="6" key="1">
    <citation type="submission" date="2022-10" db="EMBL/GenBank/DDBJ databases">
        <title>The complete genomes of actinobacterial strains from the NBC collection.</title>
        <authorList>
            <person name="Joergensen T.S."/>
            <person name="Alvarez Arevalo M."/>
            <person name="Sterndorff E.B."/>
            <person name="Faurdal D."/>
            <person name="Vuksanovic O."/>
            <person name="Mourched A.-S."/>
            <person name="Charusanti P."/>
            <person name="Shaw S."/>
            <person name="Blin K."/>
            <person name="Weber T."/>
        </authorList>
    </citation>
    <scope>NUCLEOTIDE SEQUENCE</scope>
    <source>
        <strain evidence="6">NBC_00003</strain>
    </source>
</reference>
<dbReference type="InterPro" id="IPR001647">
    <property type="entry name" value="HTH_TetR"/>
</dbReference>
<accession>A0AAU2V670</accession>
<keyword evidence="2 4" id="KW-0238">DNA-binding</keyword>
<proteinExistence type="predicted"/>
<dbReference type="InterPro" id="IPR009057">
    <property type="entry name" value="Homeodomain-like_sf"/>
</dbReference>
<evidence type="ECO:0000313" key="6">
    <source>
        <dbReference type="EMBL" id="WTW62624.1"/>
    </source>
</evidence>
<gene>
    <name evidence="6" type="ORF">OG549_19305</name>
</gene>
<dbReference type="PANTHER" id="PTHR30055">
    <property type="entry name" value="HTH-TYPE TRANSCRIPTIONAL REGULATOR RUTR"/>
    <property type="match status" value="1"/>
</dbReference>
<name>A0AAU2V670_9ACTN</name>
<evidence type="ECO:0000256" key="3">
    <source>
        <dbReference type="ARBA" id="ARBA00023163"/>
    </source>
</evidence>
<evidence type="ECO:0000256" key="1">
    <source>
        <dbReference type="ARBA" id="ARBA00023015"/>
    </source>
</evidence>
<dbReference type="InterPro" id="IPR041583">
    <property type="entry name" value="TetR_C_31"/>
</dbReference>
<dbReference type="Gene3D" id="1.10.357.10">
    <property type="entry name" value="Tetracycline Repressor, domain 2"/>
    <property type="match status" value="1"/>
</dbReference>
<evidence type="ECO:0000256" key="4">
    <source>
        <dbReference type="PROSITE-ProRule" id="PRU00335"/>
    </source>
</evidence>
<evidence type="ECO:0000256" key="2">
    <source>
        <dbReference type="ARBA" id="ARBA00023125"/>
    </source>
</evidence>
<dbReference type="InterPro" id="IPR050109">
    <property type="entry name" value="HTH-type_TetR-like_transc_reg"/>
</dbReference>
<feature type="domain" description="HTH tetR-type" evidence="5">
    <location>
        <begin position="19"/>
        <end position="79"/>
    </location>
</feature>
<dbReference type="PROSITE" id="PS50977">
    <property type="entry name" value="HTH_TETR_2"/>
    <property type="match status" value="1"/>
</dbReference>
<dbReference type="SUPFAM" id="SSF46689">
    <property type="entry name" value="Homeodomain-like"/>
    <property type="match status" value="1"/>
</dbReference>
<dbReference type="SUPFAM" id="SSF48498">
    <property type="entry name" value="Tetracyclin repressor-like, C-terminal domain"/>
    <property type="match status" value="1"/>
</dbReference>
<dbReference type="AlphaFoldDB" id="A0AAU2V670"/>
<dbReference type="EMBL" id="CP108318">
    <property type="protein sequence ID" value="WTW62624.1"/>
    <property type="molecule type" value="Genomic_DNA"/>
</dbReference>
<sequence>MATSKSASTDPARPPRRRVHTRERLLDAAGRVLVERGYGKTTVEDVCAAAGYTRGAFYSNFESKQDLVLALFDRHSAHRLDQLEALLGDPAPGAARRIGALLLAVDPAERGWILLFLEFRLDAARSPELSARLHEHDKAVTGALAPLLERMGAADPQRLATFLLSSREGILARTATGGPGSQEALDAAVDVLAELLPTLLPSLAPSPGRLVN</sequence>
<dbReference type="PRINTS" id="PR00455">
    <property type="entry name" value="HTHTETR"/>
</dbReference>
<dbReference type="Pfam" id="PF00440">
    <property type="entry name" value="TetR_N"/>
    <property type="match status" value="1"/>
</dbReference>
<protein>
    <submittedName>
        <fullName evidence="6">TetR/AcrR family transcriptional regulator</fullName>
    </submittedName>
</protein>
<dbReference type="GO" id="GO:0003700">
    <property type="term" value="F:DNA-binding transcription factor activity"/>
    <property type="evidence" value="ECO:0007669"/>
    <property type="project" value="TreeGrafter"/>
</dbReference>
<evidence type="ECO:0000259" key="5">
    <source>
        <dbReference type="PROSITE" id="PS50977"/>
    </source>
</evidence>
<dbReference type="Pfam" id="PF17940">
    <property type="entry name" value="TetR_C_31"/>
    <property type="match status" value="1"/>
</dbReference>
<keyword evidence="1" id="KW-0805">Transcription regulation</keyword>
<organism evidence="6">
    <name type="scientific">Streptomyces sp. NBC_00003</name>
    <dbReference type="NCBI Taxonomy" id="2903608"/>
    <lineage>
        <taxon>Bacteria</taxon>
        <taxon>Bacillati</taxon>
        <taxon>Actinomycetota</taxon>
        <taxon>Actinomycetes</taxon>
        <taxon>Kitasatosporales</taxon>
        <taxon>Streptomycetaceae</taxon>
        <taxon>Streptomyces</taxon>
    </lineage>
</organism>
<dbReference type="GO" id="GO:0000976">
    <property type="term" value="F:transcription cis-regulatory region binding"/>
    <property type="evidence" value="ECO:0007669"/>
    <property type="project" value="TreeGrafter"/>
</dbReference>
<dbReference type="InterPro" id="IPR036271">
    <property type="entry name" value="Tet_transcr_reg_TetR-rel_C_sf"/>
</dbReference>